<dbReference type="KEGG" id="ypl:CH46_191"/>
<name>A0AAX2I2E3_YERPE</name>
<evidence type="ECO:0000259" key="4">
    <source>
        <dbReference type="Pfam" id="PF00460"/>
    </source>
</evidence>
<comment type="subcellular location">
    <subcellularLocation>
        <location evidence="1">Bacterial flagellum</location>
    </subcellularLocation>
</comment>
<accession>A0AAX2I2E3</accession>
<gene>
    <name evidence="5" type="primary">flgF_2</name>
    <name evidence="5" type="ORF">NCTC5923_02433</name>
</gene>
<organism evidence="5 6">
    <name type="scientific">Yersinia pestis</name>
    <dbReference type="NCBI Taxonomy" id="632"/>
    <lineage>
        <taxon>Bacteria</taxon>
        <taxon>Pseudomonadati</taxon>
        <taxon>Pseudomonadota</taxon>
        <taxon>Gammaproteobacteria</taxon>
        <taxon>Enterobacterales</taxon>
        <taxon>Yersiniaceae</taxon>
        <taxon>Yersinia</taxon>
    </lineage>
</organism>
<dbReference type="KEGG" id="ypw:CH59_1137"/>
<dbReference type="InterPro" id="IPR001444">
    <property type="entry name" value="Flag_bb_rod_N"/>
</dbReference>
<feature type="domain" description="Flagellar basal body rod protein N-terminal" evidence="4">
    <location>
        <begin position="5"/>
        <end position="35"/>
    </location>
</feature>
<sequence>MDKLLYTAVSGANRSLSQQQIHANNLANSNTQGFRADLEINILRHSRRFFICAYKALLPAAP</sequence>
<protein>
    <submittedName>
        <fullName evidence="5">Flagellar basal body rod protein FlgF</fullName>
    </submittedName>
</protein>
<keyword evidence="5" id="KW-0969">Cilium</keyword>
<evidence type="ECO:0000256" key="2">
    <source>
        <dbReference type="ARBA" id="ARBA00009677"/>
    </source>
</evidence>
<dbReference type="AlphaFoldDB" id="A0AAX2I2E3"/>
<evidence type="ECO:0000256" key="1">
    <source>
        <dbReference type="ARBA" id="ARBA00004365"/>
    </source>
</evidence>
<evidence type="ECO:0000313" key="5">
    <source>
        <dbReference type="EMBL" id="SQA43382.1"/>
    </source>
</evidence>
<proteinExistence type="inferred from homology"/>
<comment type="caution">
    <text evidence="5">The sequence shown here is derived from an EMBL/GenBank/DDBJ whole genome shotgun (WGS) entry which is preliminary data.</text>
</comment>
<dbReference type="KEGG" id="ypv:BZ15_2848"/>
<evidence type="ECO:0000313" key="6">
    <source>
        <dbReference type="Proteomes" id="UP000251879"/>
    </source>
</evidence>
<dbReference type="EMBL" id="UAVH01000006">
    <property type="protein sequence ID" value="SQA43382.1"/>
    <property type="molecule type" value="Genomic_DNA"/>
</dbReference>
<dbReference type="Pfam" id="PF00460">
    <property type="entry name" value="Flg_bb_rod"/>
    <property type="match status" value="1"/>
</dbReference>
<comment type="similarity">
    <text evidence="2">Belongs to the flagella basal body rod proteins family.</text>
</comment>
<keyword evidence="5" id="KW-0966">Cell projection</keyword>
<dbReference type="GO" id="GO:0009288">
    <property type="term" value="C:bacterial-type flagellum"/>
    <property type="evidence" value="ECO:0007669"/>
    <property type="project" value="UniProtKB-SubCell"/>
</dbReference>
<keyword evidence="5" id="KW-0282">Flagellum</keyword>
<keyword evidence="3" id="KW-0975">Bacterial flagellum</keyword>
<reference evidence="5 6" key="1">
    <citation type="submission" date="2018-06" db="EMBL/GenBank/DDBJ databases">
        <authorList>
            <consortium name="Pathogen Informatics"/>
            <person name="Doyle S."/>
        </authorList>
    </citation>
    <scope>NUCLEOTIDE SEQUENCE [LARGE SCALE GENOMIC DNA]</scope>
    <source>
        <strain evidence="5 6">NCTC5923</strain>
    </source>
</reference>
<dbReference type="Proteomes" id="UP000251879">
    <property type="component" value="Unassembled WGS sequence"/>
</dbReference>
<evidence type="ECO:0000256" key="3">
    <source>
        <dbReference type="ARBA" id="ARBA00023143"/>
    </source>
</evidence>